<evidence type="ECO:0000313" key="1">
    <source>
        <dbReference type="EMBL" id="GGC83428.1"/>
    </source>
</evidence>
<organism evidence="1 2">
    <name type="scientific">Tersicoccus solisilvae</name>
    <dbReference type="NCBI Taxonomy" id="1882339"/>
    <lineage>
        <taxon>Bacteria</taxon>
        <taxon>Bacillati</taxon>
        <taxon>Actinomycetota</taxon>
        <taxon>Actinomycetes</taxon>
        <taxon>Micrococcales</taxon>
        <taxon>Micrococcaceae</taxon>
        <taxon>Tersicoccus</taxon>
    </lineage>
</organism>
<accession>A0ABQ1NR63</accession>
<gene>
    <name evidence="1" type="ORF">GCM10011512_07730</name>
</gene>
<protein>
    <submittedName>
        <fullName evidence="1">Uncharacterized protein</fullName>
    </submittedName>
</protein>
<dbReference type="EMBL" id="BMJI01000002">
    <property type="protein sequence ID" value="GGC83428.1"/>
    <property type="molecule type" value="Genomic_DNA"/>
</dbReference>
<reference evidence="2" key="1">
    <citation type="journal article" date="2019" name="Int. J. Syst. Evol. Microbiol.">
        <title>The Global Catalogue of Microorganisms (GCM) 10K type strain sequencing project: providing services to taxonomists for standard genome sequencing and annotation.</title>
        <authorList>
            <consortium name="The Broad Institute Genomics Platform"/>
            <consortium name="The Broad Institute Genome Sequencing Center for Infectious Disease"/>
            <person name="Wu L."/>
            <person name="Ma J."/>
        </authorList>
    </citation>
    <scope>NUCLEOTIDE SEQUENCE [LARGE SCALE GENOMIC DNA]</scope>
    <source>
        <strain evidence="2">CGMCC 1.15480</strain>
    </source>
</reference>
<sequence length="53" mass="5629">MVALAAVIGCIEADMGKDSWRNRPSGAGEHLTALIGWGYTPADVERLLTDDGK</sequence>
<keyword evidence="2" id="KW-1185">Reference proteome</keyword>
<dbReference type="RefSeq" id="WP_188666454.1">
    <property type="nucleotide sequence ID" value="NZ_BMJI01000002.1"/>
</dbReference>
<comment type="caution">
    <text evidence="1">The sequence shown here is derived from an EMBL/GenBank/DDBJ whole genome shotgun (WGS) entry which is preliminary data.</text>
</comment>
<dbReference type="Proteomes" id="UP000597761">
    <property type="component" value="Unassembled WGS sequence"/>
</dbReference>
<evidence type="ECO:0000313" key="2">
    <source>
        <dbReference type="Proteomes" id="UP000597761"/>
    </source>
</evidence>
<name>A0ABQ1NR63_9MICC</name>
<proteinExistence type="predicted"/>